<dbReference type="Gene3D" id="3.10.450.50">
    <property type="match status" value="1"/>
</dbReference>
<dbReference type="AlphaFoldDB" id="A0A1M5XRG1"/>
<dbReference type="Proteomes" id="UP000290037">
    <property type="component" value="Unassembled WGS sequence"/>
</dbReference>
<reference evidence="4" key="2">
    <citation type="submission" date="2016-11" db="EMBL/GenBank/DDBJ databases">
        <authorList>
            <person name="Varghese N."/>
            <person name="Submissions S."/>
        </authorList>
    </citation>
    <scope>NUCLEOTIDE SEQUENCE [LARGE SCALE GENOMIC DNA]</scope>
    <source>
        <strain evidence="4">DSM 19859</strain>
    </source>
</reference>
<dbReference type="Pfam" id="PF12680">
    <property type="entry name" value="SnoaL_2"/>
    <property type="match status" value="1"/>
</dbReference>
<evidence type="ECO:0000313" key="4">
    <source>
        <dbReference type="Proteomes" id="UP000184240"/>
    </source>
</evidence>
<dbReference type="EMBL" id="QOVN01000002">
    <property type="protein sequence ID" value="RXG30199.1"/>
    <property type="molecule type" value="Genomic_DNA"/>
</dbReference>
<dbReference type="RefSeq" id="WP_072982139.1">
    <property type="nucleotide sequence ID" value="NZ_CAXPJH010000005.1"/>
</dbReference>
<evidence type="ECO:0000313" key="2">
    <source>
        <dbReference type="EMBL" id="RXG30199.1"/>
    </source>
</evidence>
<name>A0A1M5XRG1_9FLAO</name>
<evidence type="ECO:0000313" key="5">
    <source>
        <dbReference type="Proteomes" id="UP000290037"/>
    </source>
</evidence>
<sequence length="137" mass="15642">MSQSAKDLVRGLYESDFFNDSTVLKKFLHQDAELYWNASTGFSKMTYSDIADMSSEMGKSFISLRSSISHLISEGDKVSARLTYYIQTVENPEEEVGIIHFMAIWELKDGLLYRGYQISQPSDDDPQNNDAHIRIKS</sequence>
<feature type="domain" description="SnoaL-like" evidence="1">
    <location>
        <begin position="21"/>
        <end position="113"/>
    </location>
</feature>
<proteinExistence type="predicted"/>
<dbReference type="Proteomes" id="UP000184240">
    <property type="component" value="Unassembled WGS sequence"/>
</dbReference>
<dbReference type="InterPro" id="IPR037401">
    <property type="entry name" value="SnoaL-like"/>
</dbReference>
<evidence type="ECO:0000313" key="3">
    <source>
        <dbReference type="EMBL" id="SHI02134.1"/>
    </source>
</evidence>
<dbReference type="STRING" id="573501.SAMN04487999_1653"/>
<evidence type="ECO:0000259" key="1">
    <source>
        <dbReference type="Pfam" id="PF12680"/>
    </source>
</evidence>
<dbReference type="InterPro" id="IPR032710">
    <property type="entry name" value="NTF2-like_dom_sf"/>
</dbReference>
<gene>
    <name evidence="2" type="ORF">DSM01_948</name>
    <name evidence="3" type="ORF">SAMN04487999_1653</name>
</gene>
<reference evidence="2 5" key="3">
    <citation type="submission" date="2018-07" db="EMBL/GenBank/DDBJ databases">
        <title>Leeuwenhoekiella genomics.</title>
        <authorList>
            <person name="Tahon G."/>
            <person name="Willems A."/>
        </authorList>
    </citation>
    <scope>NUCLEOTIDE SEQUENCE [LARGE SCALE GENOMIC DNA]</scope>
    <source>
        <strain evidence="2 5">LMG 24856</strain>
    </source>
</reference>
<keyword evidence="5" id="KW-1185">Reference proteome</keyword>
<accession>A0A1M5XRG1</accession>
<organism evidence="3 4">
    <name type="scientific">Leeuwenhoekiella palythoae</name>
    <dbReference type="NCBI Taxonomy" id="573501"/>
    <lineage>
        <taxon>Bacteria</taxon>
        <taxon>Pseudomonadati</taxon>
        <taxon>Bacteroidota</taxon>
        <taxon>Flavobacteriia</taxon>
        <taxon>Flavobacteriales</taxon>
        <taxon>Flavobacteriaceae</taxon>
        <taxon>Leeuwenhoekiella</taxon>
    </lineage>
</organism>
<protein>
    <recommendedName>
        <fullName evidence="1">SnoaL-like domain-containing protein</fullName>
    </recommendedName>
</protein>
<dbReference type="EMBL" id="FQXT01000003">
    <property type="protein sequence ID" value="SHI02134.1"/>
    <property type="molecule type" value="Genomic_DNA"/>
</dbReference>
<reference evidence="3" key="1">
    <citation type="submission" date="2016-11" db="EMBL/GenBank/DDBJ databases">
        <authorList>
            <person name="Jaros S."/>
            <person name="Januszkiewicz K."/>
            <person name="Wedrychowicz H."/>
        </authorList>
    </citation>
    <scope>NUCLEOTIDE SEQUENCE [LARGE SCALE GENOMIC DNA]</scope>
    <source>
        <strain evidence="3">DSM 19859</strain>
    </source>
</reference>
<dbReference type="SUPFAM" id="SSF54427">
    <property type="entry name" value="NTF2-like"/>
    <property type="match status" value="1"/>
</dbReference>
<dbReference type="OrthoDB" id="1452256at2"/>